<keyword evidence="4" id="KW-0186">Copper</keyword>
<evidence type="ECO:0000256" key="2">
    <source>
        <dbReference type="ARBA" id="ARBA00022989"/>
    </source>
</evidence>
<accession>A0A9P4Q9E5</accession>
<evidence type="ECO:0000313" key="6">
    <source>
        <dbReference type="Proteomes" id="UP000799441"/>
    </source>
</evidence>
<protein>
    <recommendedName>
        <fullName evidence="4">Copper transport protein</fullName>
    </recommendedName>
</protein>
<name>A0A9P4Q9E5_9PEZI</name>
<evidence type="ECO:0000256" key="3">
    <source>
        <dbReference type="ARBA" id="ARBA00023136"/>
    </source>
</evidence>
<sequence>MAMVFFTSTTTPLFSWSWVPRGVGQYAGTCIFLIALATIFRGLVAVRLHFHDVLAAIRSRRLGDVGFVPVTTEKPFHRPWRANEAVMLATMDVILAGISYLLMLAVMTMNVGYFLSVLGGVFLGSLAFAQLSGNSTGH</sequence>
<keyword evidence="4" id="KW-0406">Ion transport</keyword>
<dbReference type="AlphaFoldDB" id="A0A9P4Q9E5"/>
<comment type="caution">
    <text evidence="5">The sequence shown here is derived from an EMBL/GenBank/DDBJ whole genome shotgun (WGS) entry which is preliminary data.</text>
</comment>
<dbReference type="GO" id="GO:0005375">
    <property type="term" value="F:copper ion transmembrane transporter activity"/>
    <property type="evidence" value="ECO:0007669"/>
    <property type="project" value="UniProtKB-UniRule"/>
</dbReference>
<keyword evidence="3 4" id="KW-0472">Membrane</keyword>
<dbReference type="EMBL" id="MU003799">
    <property type="protein sequence ID" value="KAF2720487.1"/>
    <property type="molecule type" value="Genomic_DNA"/>
</dbReference>
<keyword evidence="4" id="KW-0813">Transport</keyword>
<evidence type="ECO:0000256" key="1">
    <source>
        <dbReference type="ARBA" id="ARBA00022692"/>
    </source>
</evidence>
<dbReference type="PANTHER" id="PTHR12483">
    <property type="entry name" value="SOLUTE CARRIER FAMILY 31 COPPER TRANSPORTERS"/>
    <property type="match status" value="1"/>
</dbReference>
<proteinExistence type="inferred from homology"/>
<dbReference type="PANTHER" id="PTHR12483:SF120">
    <property type="entry name" value="HIGH-AFFINITY COPPER TRANSPORTER CTRA2"/>
    <property type="match status" value="1"/>
</dbReference>
<feature type="transmembrane region" description="Helical" evidence="4">
    <location>
        <begin position="85"/>
        <end position="107"/>
    </location>
</feature>
<evidence type="ECO:0000313" key="5">
    <source>
        <dbReference type="EMBL" id="KAF2720487.1"/>
    </source>
</evidence>
<dbReference type="OrthoDB" id="73901at2759"/>
<keyword evidence="4" id="KW-0187">Copper transport</keyword>
<keyword evidence="2 4" id="KW-1133">Transmembrane helix</keyword>
<dbReference type="Proteomes" id="UP000799441">
    <property type="component" value="Unassembled WGS sequence"/>
</dbReference>
<organism evidence="5 6">
    <name type="scientific">Polychaeton citri CBS 116435</name>
    <dbReference type="NCBI Taxonomy" id="1314669"/>
    <lineage>
        <taxon>Eukaryota</taxon>
        <taxon>Fungi</taxon>
        <taxon>Dikarya</taxon>
        <taxon>Ascomycota</taxon>
        <taxon>Pezizomycotina</taxon>
        <taxon>Dothideomycetes</taxon>
        <taxon>Dothideomycetidae</taxon>
        <taxon>Capnodiales</taxon>
        <taxon>Capnodiaceae</taxon>
        <taxon>Polychaeton</taxon>
    </lineage>
</organism>
<keyword evidence="6" id="KW-1185">Reference proteome</keyword>
<evidence type="ECO:0000256" key="4">
    <source>
        <dbReference type="RuleBase" id="RU367022"/>
    </source>
</evidence>
<reference evidence="5" key="1">
    <citation type="journal article" date="2020" name="Stud. Mycol.">
        <title>101 Dothideomycetes genomes: a test case for predicting lifestyles and emergence of pathogens.</title>
        <authorList>
            <person name="Haridas S."/>
            <person name="Albert R."/>
            <person name="Binder M."/>
            <person name="Bloem J."/>
            <person name="Labutti K."/>
            <person name="Salamov A."/>
            <person name="Andreopoulos B."/>
            <person name="Baker S."/>
            <person name="Barry K."/>
            <person name="Bills G."/>
            <person name="Bluhm B."/>
            <person name="Cannon C."/>
            <person name="Castanera R."/>
            <person name="Culley D."/>
            <person name="Daum C."/>
            <person name="Ezra D."/>
            <person name="Gonzalez J."/>
            <person name="Henrissat B."/>
            <person name="Kuo A."/>
            <person name="Liang C."/>
            <person name="Lipzen A."/>
            <person name="Lutzoni F."/>
            <person name="Magnuson J."/>
            <person name="Mondo S."/>
            <person name="Nolan M."/>
            <person name="Ohm R."/>
            <person name="Pangilinan J."/>
            <person name="Park H.-J."/>
            <person name="Ramirez L."/>
            <person name="Alfaro M."/>
            <person name="Sun H."/>
            <person name="Tritt A."/>
            <person name="Yoshinaga Y."/>
            <person name="Zwiers L.-H."/>
            <person name="Turgeon B."/>
            <person name="Goodwin S."/>
            <person name="Spatafora J."/>
            <person name="Crous P."/>
            <person name="Grigoriev I."/>
        </authorList>
    </citation>
    <scope>NUCLEOTIDE SEQUENCE</scope>
    <source>
        <strain evidence="5">CBS 116435</strain>
    </source>
</reference>
<feature type="transmembrane region" description="Helical" evidence="4">
    <location>
        <begin position="113"/>
        <end position="131"/>
    </location>
</feature>
<comment type="subcellular location">
    <subcellularLocation>
        <location evidence="4">Membrane</location>
        <topology evidence="4">Multi-pass membrane protein</topology>
    </subcellularLocation>
</comment>
<dbReference type="GO" id="GO:0005886">
    <property type="term" value="C:plasma membrane"/>
    <property type="evidence" value="ECO:0007669"/>
    <property type="project" value="TreeGrafter"/>
</dbReference>
<gene>
    <name evidence="5" type="ORF">K431DRAFT_226488</name>
</gene>
<keyword evidence="1 4" id="KW-0812">Transmembrane</keyword>
<dbReference type="Pfam" id="PF04145">
    <property type="entry name" value="Ctr"/>
    <property type="match status" value="1"/>
</dbReference>
<comment type="similarity">
    <text evidence="4">Belongs to the copper transporter (Ctr) (TC 1.A.56) family. SLC31A subfamily.</text>
</comment>
<feature type="transmembrane region" description="Helical" evidence="4">
    <location>
        <begin position="26"/>
        <end position="50"/>
    </location>
</feature>
<dbReference type="InterPro" id="IPR007274">
    <property type="entry name" value="Cop_transporter"/>
</dbReference>